<dbReference type="InterPro" id="IPR018485">
    <property type="entry name" value="FGGY_C"/>
</dbReference>
<keyword evidence="4" id="KW-0418">Kinase</keyword>
<keyword evidence="2" id="KW-0808">Transferase</keyword>
<name>A0A6J7JV87_9ZZZZ</name>
<evidence type="ECO:0000256" key="3">
    <source>
        <dbReference type="ARBA" id="ARBA00022741"/>
    </source>
</evidence>
<dbReference type="AlphaFoldDB" id="A0A6J7JV87"/>
<evidence type="ECO:0000256" key="7">
    <source>
        <dbReference type="ARBA" id="ARBA00023308"/>
    </source>
</evidence>
<evidence type="ECO:0000256" key="5">
    <source>
        <dbReference type="ARBA" id="ARBA00022840"/>
    </source>
</evidence>
<dbReference type="PANTHER" id="PTHR10196">
    <property type="entry name" value="SUGAR KINASE"/>
    <property type="match status" value="1"/>
</dbReference>
<comment type="similarity">
    <text evidence="1">Belongs to the FGGY kinase family.</text>
</comment>
<dbReference type="GO" id="GO:0004370">
    <property type="term" value="F:glycerol kinase activity"/>
    <property type="evidence" value="ECO:0007669"/>
    <property type="project" value="TreeGrafter"/>
</dbReference>
<dbReference type="EMBL" id="CAFBNE010000033">
    <property type="protein sequence ID" value="CAB4946813.1"/>
    <property type="molecule type" value="Genomic_DNA"/>
</dbReference>
<reference evidence="10" key="1">
    <citation type="submission" date="2020-05" db="EMBL/GenBank/DDBJ databases">
        <authorList>
            <person name="Chiriac C."/>
            <person name="Salcher M."/>
            <person name="Ghai R."/>
            <person name="Kavagutti S V."/>
        </authorList>
    </citation>
    <scope>NUCLEOTIDE SEQUENCE</scope>
</reference>
<dbReference type="GO" id="GO:0019301">
    <property type="term" value="P:rhamnose catabolic process"/>
    <property type="evidence" value="ECO:0007669"/>
    <property type="project" value="InterPro"/>
</dbReference>
<organism evidence="10">
    <name type="scientific">freshwater metagenome</name>
    <dbReference type="NCBI Taxonomy" id="449393"/>
    <lineage>
        <taxon>unclassified sequences</taxon>
        <taxon>metagenomes</taxon>
        <taxon>ecological metagenomes</taxon>
    </lineage>
</organism>
<dbReference type="GO" id="GO:0008993">
    <property type="term" value="F:rhamnulokinase activity"/>
    <property type="evidence" value="ECO:0007669"/>
    <property type="project" value="InterPro"/>
</dbReference>
<dbReference type="Gene3D" id="3.30.420.40">
    <property type="match status" value="2"/>
</dbReference>
<feature type="domain" description="Carbohydrate kinase FGGY C-terminal" evidence="9">
    <location>
        <begin position="245"/>
        <end position="431"/>
    </location>
</feature>
<proteinExistence type="inferred from homology"/>
<feature type="domain" description="Carbohydrate kinase FGGY N-terminal" evidence="8">
    <location>
        <begin position="46"/>
        <end position="198"/>
    </location>
</feature>
<dbReference type="GO" id="GO:0006071">
    <property type="term" value="P:glycerol metabolic process"/>
    <property type="evidence" value="ECO:0007669"/>
    <property type="project" value="TreeGrafter"/>
</dbReference>
<evidence type="ECO:0000256" key="6">
    <source>
        <dbReference type="ARBA" id="ARBA00023157"/>
    </source>
</evidence>
<gene>
    <name evidence="10" type="ORF">UFOPK3772_01285</name>
</gene>
<evidence type="ECO:0000256" key="4">
    <source>
        <dbReference type="ARBA" id="ARBA00022777"/>
    </source>
</evidence>
<dbReference type="GO" id="GO:0005829">
    <property type="term" value="C:cytosol"/>
    <property type="evidence" value="ECO:0007669"/>
    <property type="project" value="TreeGrafter"/>
</dbReference>
<dbReference type="InterPro" id="IPR018484">
    <property type="entry name" value="FGGY_N"/>
</dbReference>
<sequence>MSRVAAVDMGAGSGRVVVCDLVAGVPSLTEVSRFPNGPSLVDGRWTWDVETLHRSVADGLAHAVALGAGSCGIDTWAIDYGVVDRAGSLIGPVMAYRDDRHALGVDRARSALAWDRHYAITGIQHLQFNTAYQLAVDDRLRDDTSLLLVPDLLTFWLTGVRACDVTNASTTALVDPRTRAWSPEILSALALPAGAFLSLDEPGLVRGPCLDDRLRGLPLVGVATHDTASAFAGTPVDDRDRALILSLGTWALIGFESQTAVPSPESMALNVTHELGIDGTIRVLRNVSGMWLIDECRRAWAAADGVDPSIQWLLLAAAECAPFAAGFDIDDASLVAPGQSPETIGHVLVGEWDGSRGSVIRTILESLVVRLAQRAEELDGLSTEPRSVIHVVGGASRIEVLMQWLADATGKQVVAGPVEATALGNAVVQWMTTGVVASLGEARSLIAAMPEIREYHPAGSRQQWLRFAHRIAR</sequence>
<evidence type="ECO:0000259" key="9">
    <source>
        <dbReference type="Pfam" id="PF02782"/>
    </source>
</evidence>
<dbReference type="PANTHER" id="PTHR10196:SF93">
    <property type="entry name" value="L-RHAMNULOKINASE"/>
    <property type="match status" value="1"/>
</dbReference>
<dbReference type="Pfam" id="PF02782">
    <property type="entry name" value="FGGY_C"/>
    <property type="match status" value="1"/>
</dbReference>
<evidence type="ECO:0000313" key="10">
    <source>
        <dbReference type="EMBL" id="CAB4946813.1"/>
    </source>
</evidence>
<dbReference type="InterPro" id="IPR043129">
    <property type="entry name" value="ATPase_NBD"/>
</dbReference>
<dbReference type="SUPFAM" id="SSF53067">
    <property type="entry name" value="Actin-like ATPase domain"/>
    <property type="match status" value="2"/>
</dbReference>
<dbReference type="InterPro" id="IPR013449">
    <property type="entry name" value="Rhamnulokinase"/>
</dbReference>
<keyword evidence="7" id="KW-0684">Rhamnose metabolism</keyword>
<dbReference type="Pfam" id="PF00370">
    <property type="entry name" value="FGGY_N"/>
    <property type="match status" value="1"/>
</dbReference>
<keyword evidence="3" id="KW-0547">Nucleotide-binding</keyword>
<keyword evidence="5" id="KW-0067">ATP-binding</keyword>
<accession>A0A6J7JV87</accession>
<evidence type="ECO:0000259" key="8">
    <source>
        <dbReference type="Pfam" id="PF00370"/>
    </source>
</evidence>
<protein>
    <submittedName>
        <fullName evidence="10">Unannotated protein</fullName>
    </submittedName>
</protein>
<dbReference type="CDD" id="cd07771">
    <property type="entry name" value="ASKHA_NBD_FGGY_RhaB-like"/>
    <property type="match status" value="1"/>
</dbReference>
<dbReference type="GO" id="GO:0005524">
    <property type="term" value="F:ATP binding"/>
    <property type="evidence" value="ECO:0007669"/>
    <property type="project" value="UniProtKB-KW"/>
</dbReference>
<evidence type="ECO:0000256" key="2">
    <source>
        <dbReference type="ARBA" id="ARBA00022679"/>
    </source>
</evidence>
<keyword evidence="6" id="KW-1015">Disulfide bond</keyword>
<evidence type="ECO:0000256" key="1">
    <source>
        <dbReference type="ARBA" id="ARBA00009156"/>
    </source>
</evidence>